<reference evidence="1 2" key="1">
    <citation type="submission" date="2016-12" db="EMBL/GenBank/DDBJ databases">
        <authorList>
            <person name="Song W.-J."/>
            <person name="Kurnit D.M."/>
        </authorList>
    </citation>
    <scope>NUCLEOTIDE SEQUENCE [LARGE SCALE GENOMIC DNA]</scope>
    <source>
        <strain evidence="1 2">IMCC3135</strain>
    </source>
</reference>
<accession>A0A2Z2NR76</accession>
<dbReference type="Pfam" id="PF04325">
    <property type="entry name" value="DUF465"/>
    <property type="match status" value="1"/>
</dbReference>
<evidence type="ECO:0000313" key="2">
    <source>
        <dbReference type="Proteomes" id="UP000250079"/>
    </source>
</evidence>
<evidence type="ECO:0008006" key="3">
    <source>
        <dbReference type="Google" id="ProtNLM"/>
    </source>
</evidence>
<keyword evidence="2" id="KW-1185">Reference proteome</keyword>
<dbReference type="RefSeq" id="WP_088918252.1">
    <property type="nucleotide sequence ID" value="NZ_CP018632.1"/>
</dbReference>
<proteinExistence type="predicted"/>
<organism evidence="1 2">
    <name type="scientific">Granulosicoccus antarcticus IMCC3135</name>
    <dbReference type="NCBI Taxonomy" id="1192854"/>
    <lineage>
        <taxon>Bacteria</taxon>
        <taxon>Pseudomonadati</taxon>
        <taxon>Pseudomonadota</taxon>
        <taxon>Gammaproteobacteria</taxon>
        <taxon>Chromatiales</taxon>
        <taxon>Granulosicoccaceae</taxon>
        <taxon>Granulosicoccus</taxon>
    </lineage>
</organism>
<sequence length="81" mass="9488">MSQLVDNHPLARDLPEHKDTIHNLKMNDTHFSKTMEEYEVLDKEIVRAEQGVEHVADLELDGMKMKRVKMKDELLTMLQQA</sequence>
<dbReference type="InterPro" id="IPR007420">
    <property type="entry name" value="DUF465"/>
</dbReference>
<dbReference type="Proteomes" id="UP000250079">
    <property type="component" value="Chromosome"/>
</dbReference>
<name>A0A2Z2NR76_9GAMM</name>
<dbReference type="EMBL" id="CP018632">
    <property type="protein sequence ID" value="ASJ72995.1"/>
    <property type="molecule type" value="Genomic_DNA"/>
</dbReference>
<evidence type="ECO:0000313" key="1">
    <source>
        <dbReference type="EMBL" id="ASJ72995.1"/>
    </source>
</evidence>
<dbReference type="Gene3D" id="6.10.280.50">
    <property type="match status" value="1"/>
</dbReference>
<protein>
    <recommendedName>
        <fullName evidence="3">GTP-binding protein</fullName>
    </recommendedName>
</protein>
<gene>
    <name evidence="1" type="ORF">IMCC3135_14550</name>
</gene>
<dbReference type="AlphaFoldDB" id="A0A2Z2NR76"/>
<dbReference type="OrthoDB" id="1263265at2"/>
<dbReference type="InterPro" id="IPR038444">
    <property type="entry name" value="DUF465_sf"/>
</dbReference>
<dbReference type="KEGG" id="gai:IMCC3135_14550"/>